<reference evidence="2" key="1">
    <citation type="submission" date="2020-02" db="EMBL/GenBank/DDBJ databases">
        <authorList>
            <person name="Meier V. D."/>
        </authorList>
    </citation>
    <scope>NUCLEOTIDE SEQUENCE</scope>
    <source>
        <strain evidence="2">AVDCRST_MAG18</strain>
    </source>
</reference>
<evidence type="ECO:0000313" key="2">
    <source>
        <dbReference type="EMBL" id="CAA9574325.1"/>
    </source>
</evidence>
<feature type="region of interest" description="Disordered" evidence="1">
    <location>
        <begin position="169"/>
        <end position="227"/>
    </location>
</feature>
<feature type="compositionally biased region" description="Polar residues" evidence="1">
    <location>
        <begin position="122"/>
        <end position="133"/>
    </location>
</feature>
<feature type="compositionally biased region" description="Basic residues" evidence="1">
    <location>
        <begin position="1"/>
        <end position="20"/>
    </location>
</feature>
<organism evidence="2">
    <name type="scientific">uncultured Thermomicrobiales bacterium</name>
    <dbReference type="NCBI Taxonomy" id="1645740"/>
    <lineage>
        <taxon>Bacteria</taxon>
        <taxon>Pseudomonadati</taxon>
        <taxon>Thermomicrobiota</taxon>
        <taxon>Thermomicrobia</taxon>
        <taxon>Thermomicrobiales</taxon>
        <taxon>environmental samples</taxon>
    </lineage>
</organism>
<accession>A0A6J4VBW3</accession>
<protein>
    <submittedName>
        <fullName evidence="2">Uncharacterized protein</fullName>
    </submittedName>
</protein>
<feature type="compositionally biased region" description="Basic and acidic residues" evidence="1">
    <location>
        <begin position="215"/>
        <end position="227"/>
    </location>
</feature>
<feature type="region of interest" description="Disordered" evidence="1">
    <location>
        <begin position="1"/>
        <end position="31"/>
    </location>
</feature>
<dbReference type="EMBL" id="CADCWN010000179">
    <property type="protein sequence ID" value="CAA9574325.1"/>
    <property type="molecule type" value="Genomic_DNA"/>
</dbReference>
<sequence length="227" mass="24661">MTTHRWRRRGVLHTPARRPTTHVGRNPSVGHPATGHQYFCLTFWPTTGLAKIAGCGILWLRRNAALRIVARSATEGGWSHATEDVRSSGSPPHSRGCLSRQSPTAIREVHDPPSTRGVIITHETQGSAGNQRSQVRRDPDTSQGDAMIEGGKIPALSACAAERRPIFAAAPHRHRDPGSSVGWRLKPPAIPSPRRPIRSPGGARPARGRRIAAVGDRRDDDARRDAA</sequence>
<gene>
    <name evidence="2" type="ORF">AVDCRST_MAG18-2358</name>
</gene>
<name>A0A6J4VBW3_9BACT</name>
<feature type="region of interest" description="Disordered" evidence="1">
    <location>
        <begin position="75"/>
        <end position="149"/>
    </location>
</feature>
<proteinExistence type="predicted"/>
<dbReference type="AlphaFoldDB" id="A0A6J4VBW3"/>
<evidence type="ECO:0000256" key="1">
    <source>
        <dbReference type="SAM" id="MobiDB-lite"/>
    </source>
</evidence>